<sequence length="95" mass="10527">MDRFFKPFFWLLTSLLCIGCAHTEPSTCNLADQQAYLAAVSEVETRGTEGGSSSIEIPEVSHDFGVVDKDGDYVHEFIVKNRGTRVLHIKKVLPG</sequence>
<organism evidence="2 3">
    <name type="scientific">Desulforhabdus amnigena</name>
    <dbReference type="NCBI Taxonomy" id="40218"/>
    <lineage>
        <taxon>Bacteria</taxon>
        <taxon>Pseudomonadati</taxon>
        <taxon>Thermodesulfobacteriota</taxon>
        <taxon>Syntrophobacteria</taxon>
        <taxon>Syntrophobacterales</taxon>
        <taxon>Syntrophobacteraceae</taxon>
        <taxon>Desulforhabdus</taxon>
    </lineage>
</organism>
<proteinExistence type="predicted"/>
<evidence type="ECO:0000313" key="2">
    <source>
        <dbReference type="EMBL" id="GLI33670.1"/>
    </source>
</evidence>
<dbReference type="AlphaFoldDB" id="A0A9W6D3U8"/>
<keyword evidence="3" id="KW-1185">Reference proteome</keyword>
<dbReference type="EMBL" id="BSDR01000001">
    <property type="protein sequence ID" value="GLI33670.1"/>
    <property type="molecule type" value="Genomic_DNA"/>
</dbReference>
<comment type="caution">
    <text evidence="2">The sequence shown here is derived from an EMBL/GenBank/DDBJ whole genome shotgun (WGS) entry which is preliminary data.</text>
</comment>
<gene>
    <name evidence="2" type="ORF">DAMNIGENAA_11030</name>
</gene>
<dbReference type="Proteomes" id="UP001144372">
    <property type="component" value="Unassembled WGS sequence"/>
</dbReference>
<keyword evidence="1" id="KW-0732">Signal</keyword>
<accession>A0A9W6D3U8</accession>
<reference evidence="2" key="1">
    <citation type="submission" date="2022-12" db="EMBL/GenBank/DDBJ databases">
        <title>Reference genome sequencing for broad-spectrum identification of bacterial and archaeal isolates by mass spectrometry.</title>
        <authorList>
            <person name="Sekiguchi Y."/>
            <person name="Tourlousse D.M."/>
        </authorList>
    </citation>
    <scope>NUCLEOTIDE SEQUENCE</scope>
    <source>
        <strain evidence="2">ASRB1</strain>
    </source>
</reference>
<evidence type="ECO:0000313" key="3">
    <source>
        <dbReference type="Proteomes" id="UP001144372"/>
    </source>
</evidence>
<feature type="chain" id="PRO_5040792180" description="DUF1573 domain-containing protein" evidence="1">
    <location>
        <begin position="24"/>
        <end position="95"/>
    </location>
</feature>
<feature type="signal peptide" evidence="1">
    <location>
        <begin position="1"/>
        <end position="23"/>
    </location>
</feature>
<dbReference type="RefSeq" id="WP_281792801.1">
    <property type="nucleotide sequence ID" value="NZ_BSDR01000001.1"/>
</dbReference>
<name>A0A9W6D3U8_9BACT</name>
<evidence type="ECO:0008006" key="4">
    <source>
        <dbReference type="Google" id="ProtNLM"/>
    </source>
</evidence>
<evidence type="ECO:0000256" key="1">
    <source>
        <dbReference type="SAM" id="SignalP"/>
    </source>
</evidence>
<protein>
    <recommendedName>
        <fullName evidence="4">DUF1573 domain-containing protein</fullName>
    </recommendedName>
</protein>